<feature type="transmembrane region" description="Helical" evidence="1">
    <location>
        <begin position="6"/>
        <end position="26"/>
    </location>
</feature>
<reference evidence="2 3" key="1">
    <citation type="submission" date="2018-11" db="EMBL/GenBank/DDBJ databases">
        <authorList>
            <person name="Mardanov A.V."/>
            <person name="Ravin N.V."/>
            <person name="Dedysh S.N."/>
        </authorList>
    </citation>
    <scope>NUCLEOTIDE SEQUENCE [LARGE SCALE GENOMIC DNA]</scope>
    <source>
        <strain evidence="2 3">AF10</strain>
    </source>
</reference>
<dbReference type="Proteomes" id="UP000289437">
    <property type="component" value="Unassembled WGS sequence"/>
</dbReference>
<accession>A0A4Q0T0R8</accession>
<evidence type="ECO:0000313" key="3">
    <source>
        <dbReference type="Proteomes" id="UP000289437"/>
    </source>
</evidence>
<evidence type="ECO:0008006" key="4">
    <source>
        <dbReference type="Google" id="ProtNLM"/>
    </source>
</evidence>
<name>A0A4Q0T0R8_9BACT</name>
<keyword evidence="3" id="KW-1185">Reference proteome</keyword>
<keyword evidence="1" id="KW-0812">Transmembrane</keyword>
<reference evidence="3" key="2">
    <citation type="submission" date="2019-02" db="EMBL/GenBank/DDBJ databases">
        <title>Granulicella sibirica sp. nov., a psychrotolerant acidobacterium isolated from an organic soil layer in forested tundra, West Siberia.</title>
        <authorList>
            <person name="Oshkin I.Y."/>
            <person name="Kulichevskaya I.S."/>
            <person name="Rijpstra W.I.C."/>
            <person name="Sinninghe Damste J.S."/>
            <person name="Rakitin A.L."/>
            <person name="Ravin N.V."/>
            <person name="Dedysh S.N."/>
        </authorList>
    </citation>
    <scope>NUCLEOTIDE SEQUENCE [LARGE SCALE GENOMIC DNA]</scope>
    <source>
        <strain evidence="3">AF10</strain>
    </source>
</reference>
<protein>
    <recommendedName>
        <fullName evidence="4">DUF4352 domain-containing protein</fullName>
    </recommendedName>
</protein>
<dbReference type="AlphaFoldDB" id="A0A4Q0T0R8"/>
<proteinExistence type="predicted"/>
<dbReference type="RefSeq" id="WP_128914764.1">
    <property type="nucleotide sequence ID" value="NZ_RDSM01000003.1"/>
</dbReference>
<feature type="transmembrane region" description="Helical" evidence="1">
    <location>
        <begin position="38"/>
        <end position="58"/>
    </location>
</feature>
<evidence type="ECO:0000313" key="2">
    <source>
        <dbReference type="EMBL" id="RXH55091.1"/>
    </source>
</evidence>
<keyword evidence="1" id="KW-0472">Membrane</keyword>
<organism evidence="2 3">
    <name type="scientific">Granulicella sibirica</name>
    <dbReference type="NCBI Taxonomy" id="2479048"/>
    <lineage>
        <taxon>Bacteria</taxon>
        <taxon>Pseudomonadati</taxon>
        <taxon>Acidobacteriota</taxon>
        <taxon>Terriglobia</taxon>
        <taxon>Terriglobales</taxon>
        <taxon>Acidobacteriaceae</taxon>
        <taxon>Granulicella</taxon>
    </lineage>
</organism>
<gene>
    <name evidence="2" type="ORF">GRAN_4195</name>
</gene>
<dbReference type="OrthoDB" id="119120at2"/>
<keyword evidence="1" id="KW-1133">Transmembrane helix</keyword>
<sequence length="196" mass="20848">MRVFEWLLGGVAGWTAIGVLGTLLALATGDRPRARRSVLWIVGVLVVYVGAVVLTGHFQAQRVLVPGQEECFDRICYAVAGVQSVGEFKGRGGGRLLQVAVRVANRSGEQRAVNGIEAYLMDGSGSKWGRTVGLGGVPLTLRLPAGGQTESQPVFRVEGGDGELSLVLTRGWTGWGWLVIGDTDSLGHKPTALRLR</sequence>
<evidence type="ECO:0000256" key="1">
    <source>
        <dbReference type="SAM" id="Phobius"/>
    </source>
</evidence>
<dbReference type="EMBL" id="RDSM01000003">
    <property type="protein sequence ID" value="RXH55091.1"/>
    <property type="molecule type" value="Genomic_DNA"/>
</dbReference>
<comment type="caution">
    <text evidence="2">The sequence shown here is derived from an EMBL/GenBank/DDBJ whole genome shotgun (WGS) entry which is preliminary data.</text>
</comment>